<feature type="domain" description="Fe/B12 periplasmic-binding" evidence="1">
    <location>
        <begin position="5"/>
        <end position="293"/>
    </location>
</feature>
<dbReference type="CDD" id="cd01144">
    <property type="entry name" value="BtuF"/>
    <property type="match status" value="1"/>
</dbReference>
<comment type="caution">
    <text evidence="2">The sequence shown here is derived from an EMBL/GenBank/DDBJ whole genome shotgun (WGS) entry which is preliminary data.</text>
</comment>
<reference evidence="2 3" key="1">
    <citation type="submission" date="2018-08" db="EMBL/GenBank/DDBJ databases">
        <title>Mucilaginibacter sp. MYSH2.</title>
        <authorList>
            <person name="Seo T."/>
        </authorList>
    </citation>
    <scope>NUCLEOTIDE SEQUENCE [LARGE SCALE GENOMIC DNA]</scope>
    <source>
        <strain evidence="2 3">MYSH2</strain>
    </source>
</reference>
<dbReference type="AlphaFoldDB" id="A0A372NTX4"/>
<dbReference type="RefSeq" id="WP_117391748.1">
    <property type="nucleotide sequence ID" value="NZ_QWDC01000002.1"/>
</dbReference>
<dbReference type="EMBL" id="QWDC01000002">
    <property type="protein sequence ID" value="RFZ92037.1"/>
    <property type="molecule type" value="Genomic_DNA"/>
</dbReference>
<evidence type="ECO:0000313" key="2">
    <source>
        <dbReference type="EMBL" id="RFZ92037.1"/>
    </source>
</evidence>
<name>A0A372NTX4_9SPHI</name>
<organism evidence="2 3">
    <name type="scientific">Mucilaginibacter conchicola</name>
    <dbReference type="NCBI Taxonomy" id="2303333"/>
    <lineage>
        <taxon>Bacteria</taxon>
        <taxon>Pseudomonadati</taxon>
        <taxon>Bacteroidota</taxon>
        <taxon>Sphingobacteriia</taxon>
        <taxon>Sphingobacteriales</taxon>
        <taxon>Sphingobacteriaceae</taxon>
        <taxon>Mucilaginibacter</taxon>
    </lineage>
</organism>
<sequence length="308" mass="33792">MPSERIVSLLPAATEIVCALGLESHLVGRSHECDFPESITHLPVCSEANFPDGLSSEEIDVKVKEILADALSVYTVKREVIKELQPDVVLTQAQCEVCAVSLPDVEEALNGYLDKPAQIISLQPNTLTEILNDIKHVADTLGAANAGVQLLEDLNERIDIIRHKLKFMEVKPTIACVEWLAPLMISGNWIPELVSIAGGTPVLAEAGKHSPYVEWDRIVATDPDIILLMPCGFSIERTMSEVGLILGQPGFADLKAVKNNRVYIADGNHYFNRPGPRIVDSLEMLAEIIHPKQFIFGNEGNGWVKFAL</sequence>
<protein>
    <submittedName>
        <fullName evidence="2">Cobalamin-binding protein</fullName>
    </submittedName>
</protein>
<dbReference type="Proteomes" id="UP000264217">
    <property type="component" value="Unassembled WGS sequence"/>
</dbReference>
<evidence type="ECO:0000313" key="3">
    <source>
        <dbReference type="Proteomes" id="UP000264217"/>
    </source>
</evidence>
<dbReference type="PANTHER" id="PTHR42860">
    <property type="entry name" value="VITAMIN B12-BINDING PROTEIN"/>
    <property type="match status" value="1"/>
</dbReference>
<dbReference type="SUPFAM" id="SSF53807">
    <property type="entry name" value="Helical backbone' metal receptor"/>
    <property type="match status" value="1"/>
</dbReference>
<evidence type="ECO:0000259" key="1">
    <source>
        <dbReference type="PROSITE" id="PS50983"/>
    </source>
</evidence>
<accession>A0A372NTX4</accession>
<dbReference type="Gene3D" id="3.40.50.1980">
    <property type="entry name" value="Nitrogenase molybdenum iron protein domain"/>
    <property type="match status" value="2"/>
</dbReference>
<dbReference type="InterPro" id="IPR002491">
    <property type="entry name" value="ABC_transptr_periplasmic_BD"/>
</dbReference>
<proteinExistence type="predicted"/>
<dbReference type="InterPro" id="IPR051030">
    <property type="entry name" value="Vitamin_B12-ABC_binding"/>
</dbReference>
<dbReference type="PROSITE" id="PS50983">
    <property type="entry name" value="FE_B12_PBP"/>
    <property type="match status" value="1"/>
</dbReference>
<dbReference type="OrthoDB" id="9787772at2"/>
<dbReference type="Pfam" id="PF01497">
    <property type="entry name" value="Peripla_BP_2"/>
    <property type="match status" value="1"/>
</dbReference>
<gene>
    <name evidence="2" type="ORF">D0C36_11355</name>
</gene>
<keyword evidence="3" id="KW-1185">Reference proteome</keyword>
<dbReference type="PANTHER" id="PTHR42860:SF1">
    <property type="entry name" value="VITAMIN B12-BINDING PROTEIN"/>
    <property type="match status" value="1"/>
</dbReference>